<dbReference type="InterPro" id="IPR019546">
    <property type="entry name" value="TAT_signal_bac_arc"/>
</dbReference>
<name>A0A9D5XB58_9ACTN</name>
<evidence type="ECO:0000256" key="1">
    <source>
        <dbReference type="ARBA" id="ARBA00004196"/>
    </source>
</evidence>
<evidence type="ECO:0000256" key="2">
    <source>
        <dbReference type="ARBA" id="ARBA00007639"/>
    </source>
</evidence>
<evidence type="ECO:0000259" key="3">
    <source>
        <dbReference type="Pfam" id="PF13407"/>
    </source>
</evidence>
<dbReference type="PANTHER" id="PTHR30036">
    <property type="entry name" value="D-XYLOSE-BINDING PERIPLASMIC PROTEIN"/>
    <property type="match status" value="1"/>
</dbReference>
<comment type="similarity">
    <text evidence="2">Belongs to the bacterial solute-binding protein 2 family.</text>
</comment>
<dbReference type="EMBL" id="JABZGU010000131">
    <property type="protein sequence ID" value="MBF4803202.1"/>
    <property type="molecule type" value="Genomic_DNA"/>
</dbReference>
<dbReference type="GO" id="GO:0030288">
    <property type="term" value="C:outer membrane-bounded periplasmic space"/>
    <property type="evidence" value="ECO:0007669"/>
    <property type="project" value="TreeGrafter"/>
</dbReference>
<feature type="domain" description="Periplasmic binding protein" evidence="3">
    <location>
        <begin position="52"/>
        <end position="318"/>
    </location>
</feature>
<evidence type="ECO:0000313" key="4">
    <source>
        <dbReference type="EMBL" id="MBF4803202.1"/>
    </source>
</evidence>
<evidence type="ECO:0000313" key="5">
    <source>
        <dbReference type="Proteomes" id="UP000787322"/>
    </source>
</evidence>
<dbReference type="SUPFAM" id="SSF53822">
    <property type="entry name" value="Periplasmic binding protein-like I"/>
    <property type="match status" value="1"/>
</dbReference>
<proteinExistence type="inferred from homology"/>
<reference evidence="4" key="1">
    <citation type="submission" date="2020-04" db="EMBL/GenBank/DDBJ databases">
        <title>Deep metagenomics examines the oral microbiome during advanced dental caries in children, revealing novel taxa and co-occurrences with host molecules.</title>
        <authorList>
            <person name="Baker J.L."/>
            <person name="Morton J.T."/>
            <person name="Dinis M."/>
            <person name="Alvarez R."/>
            <person name="Tran N.C."/>
            <person name="Knight R."/>
            <person name="Edlund A."/>
        </authorList>
    </citation>
    <scope>NUCLEOTIDE SEQUENCE</scope>
    <source>
        <strain evidence="4">JCVI_3_bin.11</strain>
    </source>
</reference>
<dbReference type="InterPro" id="IPR050555">
    <property type="entry name" value="Bact_Solute-Bind_Prot2"/>
</dbReference>
<comment type="subcellular location">
    <subcellularLocation>
        <location evidence="1">Cell envelope</location>
    </subcellularLocation>
</comment>
<dbReference type="PROSITE" id="PS51318">
    <property type="entry name" value="TAT"/>
    <property type="match status" value="1"/>
</dbReference>
<dbReference type="PROSITE" id="PS51257">
    <property type="entry name" value="PROKAR_LIPOPROTEIN"/>
    <property type="match status" value="1"/>
</dbReference>
<protein>
    <submittedName>
        <fullName evidence="4">Substrate-binding domain-containing protein</fullName>
    </submittedName>
</protein>
<dbReference type="GO" id="GO:0030246">
    <property type="term" value="F:carbohydrate binding"/>
    <property type="evidence" value="ECO:0007669"/>
    <property type="project" value="TreeGrafter"/>
</dbReference>
<dbReference type="Gene3D" id="3.40.50.2300">
    <property type="match status" value="2"/>
</dbReference>
<comment type="caution">
    <text evidence="4">The sequence shown here is derived from an EMBL/GenBank/DDBJ whole genome shotgun (WGS) entry which is preliminary data.</text>
</comment>
<dbReference type="NCBIfam" id="TIGR01409">
    <property type="entry name" value="TAT_signal_seq"/>
    <property type="match status" value="1"/>
</dbReference>
<dbReference type="AlphaFoldDB" id="A0A9D5XB58"/>
<dbReference type="Proteomes" id="UP000787322">
    <property type="component" value="Unassembled WGS sequence"/>
</dbReference>
<sequence length="374" mass="39902">MQEITRRGFIGAAGITAVSAGLALAGCNNGGGEKKEETKKSEGGGDVKGKTVAFIPKVTGNAFFESANKGAQDKSKEWGFTVDYIGDATASVSAQVSVINQAVANGVDAISISTVDAKGVSDALKKATASGIVVTTWDSDANPEDRTLMVSQGTPEILGQMLVDMGVAGLKERGKDPEKDEITYVWHYSQATVTDQNSWQVAAQKIIKEKYPKWKNVHENYYSNQDAEQAITIGEAILDAYPDIDLIICNDSTALPGQLQAAENKGYDEKKITITGFASPQSIKSYCEHGTIYNWGLWDCAVQGAMGCYVAAFLAAGNEVKVGDTISIPSIGDVKVEPNDSIAEGAKTAEKNNGVVLLPERLVFTKENMNNYSF</sequence>
<dbReference type="PANTHER" id="PTHR30036:SF7">
    <property type="entry name" value="ABC TRANSPORTER PERIPLASMIC-BINDING PROTEIN YPHF"/>
    <property type="match status" value="1"/>
</dbReference>
<dbReference type="InterPro" id="IPR025997">
    <property type="entry name" value="SBP_2_dom"/>
</dbReference>
<organism evidence="4 5">
    <name type="scientific">Lancefieldella parvula</name>
    <dbReference type="NCBI Taxonomy" id="1382"/>
    <lineage>
        <taxon>Bacteria</taxon>
        <taxon>Bacillati</taxon>
        <taxon>Actinomycetota</taxon>
        <taxon>Coriobacteriia</taxon>
        <taxon>Coriobacteriales</taxon>
        <taxon>Atopobiaceae</taxon>
        <taxon>Lancefieldella</taxon>
    </lineage>
</organism>
<accession>A0A9D5XB58</accession>
<dbReference type="Pfam" id="PF13407">
    <property type="entry name" value="Peripla_BP_4"/>
    <property type="match status" value="1"/>
</dbReference>
<dbReference type="InterPro" id="IPR006311">
    <property type="entry name" value="TAT_signal"/>
</dbReference>
<gene>
    <name evidence="4" type="ORF">HXK24_05235</name>
</gene>
<dbReference type="InterPro" id="IPR028082">
    <property type="entry name" value="Peripla_BP_I"/>
</dbReference>